<dbReference type="AlphaFoldDB" id="A0A915ISC5"/>
<dbReference type="Proteomes" id="UP000887565">
    <property type="component" value="Unplaced"/>
</dbReference>
<dbReference type="WBParaSite" id="nRc.2.0.1.t16279-RA">
    <property type="protein sequence ID" value="nRc.2.0.1.t16279-RA"/>
    <property type="gene ID" value="nRc.2.0.1.g16279"/>
</dbReference>
<reference evidence="2" key="1">
    <citation type="submission" date="2022-11" db="UniProtKB">
        <authorList>
            <consortium name="WormBaseParasite"/>
        </authorList>
    </citation>
    <scope>IDENTIFICATION</scope>
</reference>
<evidence type="ECO:0000313" key="2">
    <source>
        <dbReference type="WBParaSite" id="nRc.2.0.1.t16279-RA"/>
    </source>
</evidence>
<protein>
    <submittedName>
        <fullName evidence="2">Uncharacterized protein</fullName>
    </submittedName>
</protein>
<name>A0A915ISC5_ROMCU</name>
<proteinExistence type="predicted"/>
<sequence length="91" mass="10300">MVWKRLTMVKQMTCIFHLPANWAHMRTTADTIMGKLISKPTAPNVERVLGQISHTFAKRELTDGYGGHGATTRRFDVVVVYHTLAKPKTSF</sequence>
<evidence type="ECO:0000313" key="1">
    <source>
        <dbReference type="Proteomes" id="UP000887565"/>
    </source>
</evidence>
<organism evidence="1 2">
    <name type="scientific">Romanomermis culicivorax</name>
    <name type="common">Nematode worm</name>
    <dbReference type="NCBI Taxonomy" id="13658"/>
    <lineage>
        <taxon>Eukaryota</taxon>
        <taxon>Metazoa</taxon>
        <taxon>Ecdysozoa</taxon>
        <taxon>Nematoda</taxon>
        <taxon>Enoplea</taxon>
        <taxon>Dorylaimia</taxon>
        <taxon>Mermithida</taxon>
        <taxon>Mermithoidea</taxon>
        <taxon>Mermithidae</taxon>
        <taxon>Romanomermis</taxon>
    </lineage>
</organism>
<accession>A0A915ISC5</accession>
<keyword evidence="1" id="KW-1185">Reference proteome</keyword>